<reference evidence="1" key="2">
    <citation type="journal article" date="2015" name="Fish Shellfish Immunol.">
        <title>Early steps in the European eel (Anguilla anguilla)-Vibrio vulnificus interaction in the gills: Role of the RtxA13 toxin.</title>
        <authorList>
            <person name="Callol A."/>
            <person name="Pajuelo D."/>
            <person name="Ebbesson L."/>
            <person name="Teles M."/>
            <person name="MacKenzie S."/>
            <person name="Amaro C."/>
        </authorList>
    </citation>
    <scope>NUCLEOTIDE SEQUENCE</scope>
</reference>
<name>A0A0E9T5H2_ANGAN</name>
<protein>
    <submittedName>
        <fullName evidence="1">Uncharacterized protein</fullName>
    </submittedName>
</protein>
<dbReference type="AlphaFoldDB" id="A0A0E9T5H2"/>
<reference evidence="1" key="1">
    <citation type="submission" date="2014-11" db="EMBL/GenBank/DDBJ databases">
        <authorList>
            <person name="Amaro Gonzalez C."/>
        </authorList>
    </citation>
    <scope>NUCLEOTIDE SEQUENCE</scope>
</reference>
<dbReference type="EMBL" id="GBXM01060679">
    <property type="protein sequence ID" value="JAH47898.1"/>
    <property type="molecule type" value="Transcribed_RNA"/>
</dbReference>
<organism evidence="1">
    <name type="scientific">Anguilla anguilla</name>
    <name type="common">European freshwater eel</name>
    <name type="synonym">Muraena anguilla</name>
    <dbReference type="NCBI Taxonomy" id="7936"/>
    <lineage>
        <taxon>Eukaryota</taxon>
        <taxon>Metazoa</taxon>
        <taxon>Chordata</taxon>
        <taxon>Craniata</taxon>
        <taxon>Vertebrata</taxon>
        <taxon>Euteleostomi</taxon>
        <taxon>Actinopterygii</taxon>
        <taxon>Neopterygii</taxon>
        <taxon>Teleostei</taxon>
        <taxon>Anguilliformes</taxon>
        <taxon>Anguillidae</taxon>
        <taxon>Anguilla</taxon>
    </lineage>
</organism>
<sequence>MENLVTVMFMFFCTQISRLLKVAFQMHINFCKN</sequence>
<proteinExistence type="predicted"/>
<evidence type="ECO:0000313" key="1">
    <source>
        <dbReference type="EMBL" id="JAH47898.1"/>
    </source>
</evidence>
<accession>A0A0E9T5H2</accession>